<dbReference type="Gene3D" id="2.40.128.680">
    <property type="match status" value="1"/>
</dbReference>
<proteinExistence type="predicted"/>
<organism evidence="1 2">
    <name type="scientific">Cucurbita moschata</name>
    <name type="common">Winter crookneck squash</name>
    <name type="synonym">Cucurbita pepo var. moschata</name>
    <dbReference type="NCBI Taxonomy" id="3662"/>
    <lineage>
        <taxon>Eukaryota</taxon>
        <taxon>Viridiplantae</taxon>
        <taxon>Streptophyta</taxon>
        <taxon>Embryophyta</taxon>
        <taxon>Tracheophyta</taxon>
        <taxon>Spermatophyta</taxon>
        <taxon>Magnoliopsida</taxon>
        <taxon>eudicotyledons</taxon>
        <taxon>Gunneridae</taxon>
        <taxon>Pentapetalae</taxon>
        <taxon>rosids</taxon>
        <taxon>fabids</taxon>
        <taxon>Cucurbitales</taxon>
        <taxon>Cucurbitaceae</taxon>
        <taxon>Cucurbiteae</taxon>
        <taxon>Cucurbita</taxon>
    </lineage>
</organism>
<gene>
    <name evidence="2" type="primary">LOC111434094</name>
</gene>
<keyword evidence="1" id="KW-1185">Reference proteome</keyword>
<dbReference type="CDD" id="cd09271">
    <property type="entry name" value="RNase_H2-C"/>
    <property type="match status" value="1"/>
</dbReference>
<reference evidence="2" key="1">
    <citation type="submission" date="2025-08" db="UniProtKB">
        <authorList>
            <consortium name="RefSeq"/>
        </authorList>
    </citation>
    <scope>IDENTIFICATION</scope>
    <source>
        <tissue evidence="2">Young leaves</tissue>
    </source>
</reference>
<dbReference type="GO" id="GO:0032299">
    <property type="term" value="C:ribonuclease H2 complex"/>
    <property type="evidence" value="ECO:0007669"/>
    <property type="project" value="InterPro"/>
</dbReference>
<evidence type="ECO:0000313" key="1">
    <source>
        <dbReference type="Proteomes" id="UP000504609"/>
    </source>
</evidence>
<name>A0A6J1EN41_CUCMO</name>
<dbReference type="InterPro" id="IPR013924">
    <property type="entry name" value="RNase_H2_suC"/>
</dbReference>
<dbReference type="PANTHER" id="PTHR47204:SF1">
    <property type="entry name" value="RIBONUCLEASE H2 SUBUNIT C"/>
    <property type="match status" value="1"/>
</dbReference>
<accession>A0A6J1EN41</accession>
<dbReference type="Pfam" id="PF08615">
    <property type="entry name" value="RNase_H2_suC"/>
    <property type="match status" value="1"/>
</dbReference>
<dbReference type="Proteomes" id="UP000504609">
    <property type="component" value="Unplaced"/>
</dbReference>
<dbReference type="KEGG" id="cmos:111434094"/>
<evidence type="ECO:0000313" key="2">
    <source>
        <dbReference type="RefSeq" id="XP_022927160.1"/>
    </source>
</evidence>
<dbReference type="GO" id="GO:0006401">
    <property type="term" value="P:RNA catabolic process"/>
    <property type="evidence" value="ECO:0007669"/>
    <property type="project" value="InterPro"/>
</dbReference>
<dbReference type="RefSeq" id="XP_022927160.1">
    <property type="nucleotide sequence ID" value="XM_023071392.1"/>
</dbReference>
<protein>
    <submittedName>
        <fullName evidence="2">Uncharacterized protein C12B10.15c</fullName>
    </submittedName>
</protein>
<dbReference type="PANTHER" id="PTHR47204">
    <property type="entry name" value="OS02G0168900 PROTEIN"/>
    <property type="match status" value="1"/>
</dbReference>
<dbReference type="AlphaFoldDB" id="A0A6J1EN41"/>
<dbReference type="GeneID" id="111434094"/>
<sequence>MDSEKERKREVIVDFDFGSDSGAVDLSGKVHQLPCAVKFDGPCSVSQYFKPKSTGIEVDGLSVENAYFRGRKLQGATISLPEGYSGYVIGRKSHGKRKASEESQDSSSWQVKAKFENITYWNHDTLPTQDDTFQRSFHWLTVAQALHKPVTAEDLAAASIALKNMS</sequence>